<keyword evidence="2" id="KW-1185">Reference proteome</keyword>
<dbReference type="Proteomes" id="UP000249720">
    <property type="component" value="Unassembled WGS sequence"/>
</dbReference>
<dbReference type="OrthoDB" id="882061at2"/>
<sequence>MKNYIKTDGLDNVLELQLNVLVFQQGDYYVAYCPSLNLSSYGDTIEEAKIGFDEVMEAYLEDCKENGSLHEDLIRNGWNINIQNHKKAEPPAMVELNIPAGSLRQQFNENWSVPIC</sequence>
<evidence type="ECO:0000313" key="2">
    <source>
        <dbReference type="Proteomes" id="UP000249720"/>
    </source>
</evidence>
<dbReference type="AlphaFoldDB" id="A0A2W7RZI2"/>
<name>A0A2W7RZI2_9BACT</name>
<dbReference type="InterPro" id="IPR035069">
    <property type="entry name" value="TTHA1013/TTHA0281-like"/>
</dbReference>
<comment type="caution">
    <text evidence="1">The sequence shown here is derived from an EMBL/GenBank/DDBJ whole genome shotgun (WGS) entry which is preliminary data.</text>
</comment>
<evidence type="ECO:0000313" key="1">
    <source>
        <dbReference type="EMBL" id="PZX60557.1"/>
    </source>
</evidence>
<dbReference type="RefSeq" id="WP_111297066.1">
    <property type="nucleotide sequence ID" value="NZ_QKZV01000010.1"/>
</dbReference>
<accession>A0A2W7RZI2</accession>
<dbReference type="SUPFAM" id="SSF143100">
    <property type="entry name" value="TTHA1013/TTHA0281-like"/>
    <property type="match status" value="1"/>
</dbReference>
<organism evidence="1 2">
    <name type="scientific">Hydrotalea sandarakina</name>
    <dbReference type="NCBI Taxonomy" id="1004304"/>
    <lineage>
        <taxon>Bacteria</taxon>
        <taxon>Pseudomonadati</taxon>
        <taxon>Bacteroidota</taxon>
        <taxon>Chitinophagia</taxon>
        <taxon>Chitinophagales</taxon>
        <taxon>Chitinophagaceae</taxon>
        <taxon>Hydrotalea</taxon>
    </lineage>
</organism>
<dbReference type="EMBL" id="QKZV01000010">
    <property type="protein sequence ID" value="PZX60557.1"/>
    <property type="molecule type" value="Genomic_DNA"/>
</dbReference>
<proteinExistence type="predicted"/>
<dbReference type="Gene3D" id="3.30.160.250">
    <property type="match status" value="1"/>
</dbReference>
<reference evidence="1 2" key="1">
    <citation type="submission" date="2018-06" db="EMBL/GenBank/DDBJ databases">
        <title>Genomic Encyclopedia of Archaeal and Bacterial Type Strains, Phase II (KMG-II): from individual species to whole genera.</title>
        <authorList>
            <person name="Goeker M."/>
        </authorList>
    </citation>
    <scope>NUCLEOTIDE SEQUENCE [LARGE SCALE GENOMIC DNA]</scope>
    <source>
        <strain evidence="1 2">DSM 23241</strain>
    </source>
</reference>
<protein>
    <submittedName>
        <fullName evidence="1">Uncharacterized protein</fullName>
    </submittedName>
</protein>
<gene>
    <name evidence="1" type="ORF">LX80_02576</name>
</gene>